<name>A0ABU6SUP4_9FABA</name>
<keyword evidence="2" id="KW-1185">Reference proteome</keyword>
<sequence length="61" mass="6757">MLTRAAVGATRRRTFSECINAVLKGTHRLPVAAIIRATYDRLQQLFVRKGKESVAQLNAGM</sequence>
<feature type="non-terminal residue" evidence="1">
    <location>
        <position position="61"/>
    </location>
</feature>
<evidence type="ECO:0000313" key="1">
    <source>
        <dbReference type="EMBL" id="MED6139663.1"/>
    </source>
</evidence>
<protein>
    <submittedName>
        <fullName evidence="1">Uncharacterized protein</fullName>
    </submittedName>
</protein>
<dbReference type="Proteomes" id="UP001341840">
    <property type="component" value="Unassembled WGS sequence"/>
</dbReference>
<accession>A0ABU6SUP4</accession>
<reference evidence="1 2" key="1">
    <citation type="journal article" date="2023" name="Plants (Basel)">
        <title>Bridging the Gap: Combining Genomics and Transcriptomics Approaches to Understand Stylosanthes scabra, an Orphan Legume from the Brazilian Caatinga.</title>
        <authorList>
            <person name="Ferreira-Neto J.R.C."/>
            <person name="da Silva M.D."/>
            <person name="Binneck E."/>
            <person name="de Melo N.F."/>
            <person name="da Silva R.H."/>
            <person name="de Melo A.L.T.M."/>
            <person name="Pandolfi V."/>
            <person name="Bustamante F.O."/>
            <person name="Brasileiro-Vidal A.C."/>
            <person name="Benko-Iseppon A.M."/>
        </authorList>
    </citation>
    <scope>NUCLEOTIDE SEQUENCE [LARGE SCALE GENOMIC DNA]</scope>
    <source>
        <tissue evidence="1">Leaves</tissue>
    </source>
</reference>
<dbReference type="EMBL" id="JASCZI010061869">
    <property type="protein sequence ID" value="MED6139663.1"/>
    <property type="molecule type" value="Genomic_DNA"/>
</dbReference>
<comment type="caution">
    <text evidence="1">The sequence shown here is derived from an EMBL/GenBank/DDBJ whole genome shotgun (WGS) entry which is preliminary data.</text>
</comment>
<gene>
    <name evidence="1" type="ORF">PIB30_085970</name>
</gene>
<proteinExistence type="predicted"/>
<evidence type="ECO:0000313" key="2">
    <source>
        <dbReference type="Proteomes" id="UP001341840"/>
    </source>
</evidence>
<organism evidence="1 2">
    <name type="scientific">Stylosanthes scabra</name>
    <dbReference type="NCBI Taxonomy" id="79078"/>
    <lineage>
        <taxon>Eukaryota</taxon>
        <taxon>Viridiplantae</taxon>
        <taxon>Streptophyta</taxon>
        <taxon>Embryophyta</taxon>
        <taxon>Tracheophyta</taxon>
        <taxon>Spermatophyta</taxon>
        <taxon>Magnoliopsida</taxon>
        <taxon>eudicotyledons</taxon>
        <taxon>Gunneridae</taxon>
        <taxon>Pentapetalae</taxon>
        <taxon>rosids</taxon>
        <taxon>fabids</taxon>
        <taxon>Fabales</taxon>
        <taxon>Fabaceae</taxon>
        <taxon>Papilionoideae</taxon>
        <taxon>50 kb inversion clade</taxon>
        <taxon>dalbergioids sensu lato</taxon>
        <taxon>Dalbergieae</taxon>
        <taxon>Pterocarpus clade</taxon>
        <taxon>Stylosanthes</taxon>
    </lineage>
</organism>